<dbReference type="GO" id="GO:0004553">
    <property type="term" value="F:hydrolase activity, hydrolyzing O-glycosyl compounds"/>
    <property type="evidence" value="ECO:0007669"/>
    <property type="project" value="UniProtKB-ARBA"/>
</dbReference>
<dbReference type="Proteomes" id="UP000295714">
    <property type="component" value="Unassembled WGS sequence"/>
</dbReference>
<evidence type="ECO:0000256" key="2">
    <source>
        <dbReference type="ARBA" id="ARBA00022737"/>
    </source>
</evidence>
<keyword evidence="3" id="KW-1015">Disulfide bond</keyword>
<keyword evidence="6" id="KW-1185">Reference proteome</keyword>
<keyword evidence="1" id="KW-0732">Signal</keyword>
<dbReference type="GO" id="GO:0005975">
    <property type="term" value="P:carbohydrate metabolic process"/>
    <property type="evidence" value="ECO:0007669"/>
    <property type="project" value="UniProtKB-ARBA"/>
</dbReference>
<comment type="caution">
    <text evidence="5">The sequence shown here is derived from an EMBL/GenBank/DDBJ whole genome shotgun (WGS) entry which is preliminary data.</text>
</comment>
<evidence type="ECO:0000259" key="4">
    <source>
        <dbReference type="PROSITE" id="PS50825"/>
    </source>
</evidence>
<reference evidence="5 6" key="1">
    <citation type="journal article" date="2015" name="Stand. Genomic Sci.">
        <title>Genomic Encyclopedia of Bacterial and Archaeal Type Strains, Phase III: the genomes of soil and plant-associated and newly described type strains.</title>
        <authorList>
            <person name="Whitman W.B."/>
            <person name="Woyke T."/>
            <person name="Klenk H.P."/>
            <person name="Zhou Y."/>
            <person name="Lilburn T.G."/>
            <person name="Beck B.J."/>
            <person name="De Vos P."/>
            <person name="Vandamme P."/>
            <person name="Eisen J.A."/>
            <person name="Garrity G."/>
            <person name="Hugenholtz P."/>
            <person name="Kyrpides N.C."/>
        </authorList>
    </citation>
    <scope>NUCLEOTIDE SEQUENCE [LARGE SCALE GENOMIC DNA]</scope>
    <source>
        <strain evidence="5 6">CECT 8445</strain>
    </source>
</reference>
<protein>
    <submittedName>
        <fullName evidence="5">Putative secreted protein (Por secretion system target)</fullName>
    </submittedName>
</protein>
<dbReference type="PANTHER" id="PTHR24273">
    <property type="entry name" value="FI04643P-RELATED"/>
    <property type="match status" value="1"/>
</dbReference>
<dbReference type="OrthoDB" id="2582440at2"/>
<feature type="non-terminal residue" evidence="5">
    <location>
        <position position="1"/>
    </location>
</feature>
<dbReference type="NCBIfam" id="TIGR04183">
    <property type="entry name" value="Por_Secre_tail"/>
    <property type="match status" value="1"/>
</dbReference>
<dbReference type="EMBL" id="SMGI01000008">
    <property type="protein sequence ID" value="TCK64037.1"/>
    <property type="molecule type" value="Genomic_DNA"/>
</dbReference>
<organism evidence="5 6">
    <name type="scientific">Winogradskyella wandonensis</name>
    <dbReference type="NCBI Taxonomy" id="1442586"/>
    <lineage>
        <taxon>Bacteria</taxon>
        <taxon>Pseudomonadati</taxon>
        <taxon>Bacteroidota</taxon>
        <taxon>Flavobacteriia</taxon>
        <taxon>Flavobacteriales</taxon>
        <taxon>Flavobacteriaceae</taxon>
        <taxon>Winogradskyella</taxon>
    </lineage>
</organism>
<dbReference type="CDD" id="cd00110">
    <property type="entry name" value="LamG"/>
    <property type="match status" value="1"/>
</dbReference>
<evidence type="ECO:0000313" key="6">
    <source>
        <dbReference type="Proteomes" id="UP000295714"/>
    </source>
</evidence>
<dbReference type="Gene3D" id="2.60.120.200">
    <property type="match status" value="1"/>
</dbReference>
<dbReference type="InterPro" id="IPR013320">
    <property type="entry name" value="ConA-like_dom_sf"/>
</dbReference>
<dbReference type="InterPro" id="IPR026444">
    <property type="entry name" value="Secre_tail"/>
</dbReference>
<dbReference type="InterPro" id="IPR006558">
    <property type="entry name" value="LamG-like"/>
</dbReference>
<dbReference type="SUPFAM" id="SSF49899">
    <property type="entry name" value="Concanavalin A-like lectins/glucanases"/>
    <property type="match status" value="1"/>
</dbReference>
<dbReference type="SMART" id="SM00282">
    <property type="entry name" value="LamG"/>
    <property type="match status" value="1"/>
</dbReference>
<dbReference type="InterPro" id="IPR013783">
    <property type="entry name" value="Ig-like_fold"/>
</dbReference>
<keyword evidence="2" id="KW-0677">Repeat</keyword>
<sequence>GTTTVTWTVTDNAGLTATATQSVTVNDTTAPTITCTTNITANTSDDGIGNCTSNVSIPNPTFNDNCSANLTWTISGATSLTGTGFVGTRTFNIGTSTITYVVTDGAGLTATCSQTVTVSDDESPNIGCPGNQNVTYDNNCQFTLQDYTSLATFSDNCTSGVTITQSPTPGAILSGATTVTLTATDGANNMNTCTFDVIPSDITNPVAVAQPITVNLAPNGTVNISGIDLENGSSDNCGIASYNVSPSSFTCADVGNNTVTFTVFDNAGNSDSTTTTVTIVDVTPPTALCNDFVVVVDPITRVATITIADIDNGSNDACGISSFTLSQDTFPDNPTAYTVPVTLTVEDVNGNVSSCTANVTVEPPRNPFTVLLGEIINPIPDNPQPPSSLIEVTACPGGTTTPRDVSLELFPVGMYNLLASQVIAWEYSQDNGETWTTLPSSANTLTYTLTGITVDTFVRLRITDADDPTLIRTSAEAYIRFLPPDEPPVIVSHTALDICLTESVTINAESFFDQPNGQFGEGGEFNYAQPDGWRVDGIDNFFPASGNNTNQPTWKETNSNDSRAFSGINYDTTDNTKFAMANGVGNVTTLETPVFTTIGMTAAEAILQFDTSFYFCNGGNGLIELSFDSGNTYSEVLTAYTDTSYSTAFNFTSGNDSGIVLAQGTGNRCIGQTDPRMLQAFINLGQWTGESGLRIRFTFTGSTTSCGIIDSSTFPNPNGVSCNGGNNGNELASGWAIDAVGFAYAQVDDELEWTDENGDVIAIGTTVTVTPVTPGIREYGVTNLVNGCRADNLDGTNFININTSLAYAGQDFTPLSSNCGQNSITLNAYDNTRTAVENFNKGAWETNLYVVPDLVAGDVDYAGTGVTGRWTIENSTSTSCGNTATFSSDVDPDALFTASPGTYTLRWTLQDGSGCYDEVTIIITDCSSVDFDGNNDYVDFKNNYNLNSPFSIEVWIKPESIGGSQTIFSRKDYADNTSGYSLSLENGQVQFNWYNASGTGNVNSGANVVADDRWYHIATTFDGSNYVLYVDGIEIDSNTGSAPDPSANNISALLGAIDQSPPSSPLNHFHGWMDELKIWNMAISASHIRQMMNQEIESSGNDVVGIIIPNKIYSDDVDANGVEDNPVLWSNLDGYYKMNVSCGDLAAYKGVAGRLINIQTSQQQTAPIPYTSRANTSWDTDTTWTHFGVWDVPNSNGINGSPIEWNIVRTNHNIISDTRDITLLGLLVDTNELTISNSGTQDETNTGTGLWVTHYLRLNGVLDLVGESQLIQKRHNSYQYAESILDTSSGGYLERDQQGTTNLFNYNYFSSPVGTINNTANNVDFSVSGILRDGTDSNNPQTILWTSSPNATGTTNPITLSDRWLYAYENYPWDDYASWRYLGNNNLMGPGFGFTMKGSAVGVGGEGGIITGGNQLNNLQNYVFVGKPNNGTIDIPITEFYQALVGNPYASAIDAFEFIDDNLPLTNPDGSPTSANPNSTESIEGSLYFWEHYTSNQTHILSEYQGGYAVLTKAGGLPVYTPALISGAGTSTKTPERYVPVGQGFFVSNVTSDSYVRFENDQRVFQREQVSTGNGSVFFRNTEAFVNGMHQTASTLEAEISRLRLNFTSHVDGRIRPLLLAFTSDNSATDGVDFGYEASNQYFQNNDAFFIIENGLYVIQGVGAFDETKQYPLGIFLSQQSDVEIHIEDLENFDEAIDVYIYDSLTNEYTHLNEQNFTANLAPDYYGDRFFITFNMNSSLGTDDITTDDSYFTYLSDTNEIYVRLTNEKVTSVKLINLLGQTIQNWNKELESYYSGAYRIPVDKVETGPYILKIETETKNLSKKIIIKN</sequence>
<dbReference type="PANTHER" id="PTHR24273:SF32">
    <property type="entry name" value="HYALIN"/>
    <property type="match status" value="1"/>
</dbReference>
<dbReference type="InterPro" id="IPR003410">
    <property type="entry name" value="HYR_dom"/>
</dbReference>
<evidence type="ECO:0000313" key="5">
    <source>
        <dbReference type="EMBL" id="TCK64037.1"/>
    </source>
</evidence>
<dbReference type="InterPro" id="IPR001791">
    <property type="entry name" value="Laminin_G"/>
</dbReference>
<dbReference type="Gene3D" id="2.60.40.10">
    <property type="entry name" value="Immunoglobulins"/>
    <property type="match status" value="1"/>
</dbReference>
<dbReference type="PROSITE" id="PS50825">
    <property type="entry name" value="HYR"/>
    <property type="match status" value="2"/>
</dbReference>
<feature type="domain" description="HYR" evidence="4">
    <location>
        <begin position="121"/>
        <end position="201"/>
    </location>
</feature>
<dbReference type="SMART" id="SM00560">
    <property type="entry name" value="LamGL"/>
    <property type="match status" value="1"/>
</dbReference>
<evidence type="ECO:0000256" key="1">
    <source>
        <dbReference type="ARBA" id="ARBA00022729"/>
    </source>
</evidence>
<evidence type="ECO:0000256" key="3">
    <source>
        <dbReference type="ARBA" id="ARBA00023157"/>
    </source>
</evidence>
<dbReference type="Pfam" id="PF13385">
    <property type="entry name" value="Laminin_G_3"/>
    <property type="match status" value="1"/>
</dbReference>
<gene>
    <name evidence="5" type="ORF">DFQ05_2746</name>
</gene>
<proteinExistence type="predicted"/>
<dbReference type="Pfam" id="PF02494">
    <property type="entry name" value="HYR"/>
    <property type="match status" value="2"/>
</dbReference>
<accession>A0A4R1KIF4</accession>
<feature type="domain" description="HYR" evidence="4">
    <location>
        <begin position="26"/>
        <end position="120"/>
    </location>
</feature>
<name>A0A4R1KIF4_9FLAO</name>